<dbReference type="PRINTS" id="PR01035">
    <property type="entry name" value="TCRTETA"/>
</dbReference>
<dbReference type="SUPFAM" id="SSF103473">
    <property type="entry name" value="MFS general substrate transporter"/>
    <property type="match status" value="1"/>
</dbReference>
<evidence type="ECO:0000256" key="5">
    <source>
        <dbReference type="ARBA" id="ARBA00023136"/>
    </source>
</evidence>
<evidence type="ECO:0000256" key="6">
    <source>
        <dbReference type="SAM" id="MobiDB-lite"/>
    </source>
</evidence>
<dbReference type="InterPro" id="IPR001958">
    <property type="entry name" value="Tet-R_TetA/multi-R_MdtG-like"/>
</dbReference>
<feature type="transmembrane region" description="Helical" evidence="7">
    <location>
        <begin position="210"/>
        <end position="232"/>
    </location>
</feature>
<keyword evidence="9" id="KW-1185">Reference proteome</keyword>
<feature type="transmembrane region" description="Helical" evidence="7">
    <location>
        <begin position="455"/>
        <end position="476"/>
    </location>
</feature>
<comment type="subcellular location">
    <subcellularLocation>
        <location evidence="1">Membrane</location>
        <topology evidence="1">Multi-pass membrane protein</topology>
    </subcellularLocation>
</comment>
<sequence length="586" mass="62239">MIEPESTNGDIKAPDTKRSEAQLFNKTQVISICFGETMEGIYITISYTLAAYMVRSFLEGEPLEPKAREAKIGQLTGLLAATFCAFQFLTTFPLGLLSNRVGRKPVMVLSQLSGVASCVAFGLSPNYALALTSRAIGGALNNTGGTVRIMLSESCSPAVLPRAFAWQSMGWGLGTLTGPAIGGGLSSPCTSFGLTSGLCRPGGLFQIRPFLLPCLVAAALGLVGTTLCIFFLTESMPSAQSREQTGLGADHELAAVSWERLPLSEDSLPAAASKAPPPTSNALQPRDTNARRQSGPRRQPSPRRQSSPRRNHSDLENQLPDDAEQDSRGWRKAHAGSMQQQQIGSATACVEAEAESAPLMSVQQEEGQQSGRTDKPWYKQGQVMLTFMLYIGTAAAFNYLDELRPIFASAVIREGGLGLPSDVLAWSLIFGGIVFILFSWAGFERVHDLVGTIGVSRAGMLGLGLSAVLSVLPSLFPHHAALVQVSLFAAMGCNALADTSAFAGSCILLNEAAPPADMADITNISQALTSLMRALGPASSGFAWGMAVHSALPMHQFFPFCLIIASGLVMQQCFSFVRRPPAADVE</sequence>
<dbReference type="Gene3D" id="1.20.1250.20">
    <property type="entry name" value="MFS general substrate transporter like domains"/>
    <property type="match status" value="2"/>
</dbReference>
<dbReference type="InterPro" id="IPR011701">
    <property type="entry name" value="MFS"/>
</dbReference>
<keyword evidence="3 7" id="KW-0812">Transmembrane</keyword>
<feature type="region of interest" description="Disordered" evidence="6">
    <location>
        <begin position="267"/>
        <end position="350"/>
    </location>
</feature>
<evidence type="ECO:0000313" key="8">
    <source>
        <dbReference type="EMBL" id="KAK9795925.1"/>
    </source>
</evidence>
<dbReference type="Pfam" id="PF07690">
    <property type="entry name" value="MFS_1"/>
    <property type="match status" value="1"/>
</dbReference>
<evidence type="ECO:0000313" key="9">
    <source>
        <dbReference type="Proteomes" id="UP001465755"/>
    </source>
</evidence>
<dbReference type="GO" id="GO:0016020">
    <property type="term" value="C:membrane"/>
    <property type="evidence" value="ECO:0007669"/>
    <property type="project" value="UniProtKB-SubCell"/>
</dbReference>
<dbReference type="Proteomes" id="UP001465755">
    <property type="component" value="Unassembled WGS sequence"/>
</dbReference>
<dbReference type="InterPro" id="IPR036259">
    <property type="entry name" value="MFS_trans_sf"/>
</dbReference>
<organism evidence="8 9">
    <name type="scientific">Symbiochloris irregularis</name>
    <dbReference type="NCBI Taxonomy" id="706552"/>
    <lineage>
        <taxon>Eukaryota</taxon>
        <taxon>Viridiplantae</taxon>
        <taxon>Chlorophyta</taxon>
        <taxon>core chlorophytes</taxon>
        <taxon>Trebouxiophyceae</taxon>
        <taxon>Trebouxiales</taxon>
        <taxon>Trebouxiaceae</taxon>
        <taxon>Symbiochloris</taxon>
    </lineage>
</organism>
<feature type="transmembrane region" description="Helical" evidence="7">
    <location>
        <begin position="78"/>
        <end position="97"/>
    </location>
</feature>
<dbReference type="EMBL" id="JALJOQ010000121">
    <property type="protein sequence ID" value="KAK9795925.1"/>
    <property type="molecule type" value="Genomic_DNA"/>
</dbReference>
<evidence type="ECO:0000256" key="7">
    <source>
        <dbReference type="SAM" id="Phobius"/>
    </source>
</evidence>
<keyword evidence="4 7" id="KW-1133">Transmembrane helix</keyword>
<comment type="caution">
    <text evidence="8">The sequence shown here is derived from an EMBL/GenBank/DDBJ whole genome shotgun (WGS) entry which is preliminary data.</text>
</comment>
<feature type="transmembrane region" description="Helical" evidence="7">
    <location>
        <begin position="106"/>
        <end position="124"/>
    </location>
</feature>
<feature type="transmembrane region" description="Helical" evidence="7">
    <location>
        <begin position="423"/>
        <end position="443"/>
    </location>
</feature>
<evidence type="ECO:0000256" key="2">
    <source>
        <dbReference type="ARBA" id="ARBA00022448"/>
    </source>
</evidence>
<reference evidence="8 9" key="1">
    <citation type="journal article" date="2024" name="Nat. Commun.">
        <title>Phylogenomics reveals the evolutionary origins of lichenization in chlorophyte algae.</title>
        <authorList>
            <person name="Puginier C."/>
            <person name="Libourel C."/>
            <person name="Otte J."/>
            <person name="Skaloud P."/>
            <person name="Haon M."/>
            <person name="Grisel S."/>
            <person name="Petersen M."/>
            <person name="Berrin J.G."/>
            <person name="Delaux P.M."/>
            <person name="Dal Grande F."/>
            <person name="Keller J."/>
        </authorList>
    </citation>
    <scope>NUCLEOTIDE SEQUENCE [LARGE SCALE GENOMIC DNA]</scope>
    <source>
        <strain evidence="8 9">SAG 2036</strain>
    </source>
</reference>
<dbReference type="PANTHER" id="PTHR23504:SF117">
    <property type="entry name" value="MAJOR FACILITATOR SUPERFAMILY PROTEIN"/>
    <property type="match status" value="1"/>
</dbReference>
<keyword evidence="5 7" id="KW-0472">Membrane</keyword>
<feature type="transmembrane region" description="Helical" evidence="7">
    <location>
        <begin position="557"/>
        <end position="577"/>
    </location>
</feature>
<feature type="transmembrane region" description="Helical" evidence="7">
    <location>
        <begin position="382"/>
        <end position="400"/>
    </location>
</feature>
<accession>A0AAW1NVC3</accession>
<dbReference type="PANTHER" id="PTHR23504">
    <property type="entry name" value="MAJOR FACILITATOR SUPERFAMILY DOMAIN-CONTAINING PROTEIN 10"/>
    <property type="match status" value="1"/>
</dbReference>
<evidence type="ECO:0000256" key="1">
    <source>
        <dbReference type="ARBA" id="ARBA00004141"/>
    </source>
</evidence>
<protein>
    <recommendedName>
        <fullName evidence="10">Major facilitator superfamily (MFS) profile domain-containing protein</fullName>
    </recommendedName>
</protein>
<name>A0AAW1NVC3_9CHLO</name>
<evidence type="ECO:0000256" key="3">
    <source>
        <dbReference type="ARBA" id="ARBA00022692"/>
    </source>
</evidence>
<feature type="compositionally biased region" description="Low complexity" evidence="6">
    <location>
        <begin position="291"/>
        <end position="305"/>
    </location>
</feature>
<evidence type="ECO:0008006" key="10">
    <source>
        <dbReference type="Google" id="ProtNLM"/>
    </source>
</evidence>
<keyword evidence="2" id="KW-0813">Transport</keyword>
<dbReference type="AlphaFoldDB" id="A0AAW1NVC3"/>
<gene>
    <name evidence="8" type="ORF">WJX73_005237</name>
</gene>
<dbReference type="GO" id="GO:0022857">
    <property type="term" value="F:transmembrane transporter activity"/>
    <property type="evidence" value="ECO:0007669"/>
    <property type="project" value="InterPro"/>
</dbReference>
<evidence type="ECO:0000256" key="4">
    <source>
        <dbReference type="ARBA" id="ARBA00022989"/>
    </source>
</evidence>
<proteinExistence type="predicted"/>